<organism evidence="2">
    <name type="scientific">uncultured Caudovirales phage</name>
    <dbReference type="NCBI Taxonomy" id="2100421"/>
    <lineage>
        <taxon>Viruses</taxon>
        <taxon>Duplodnaviria</taxon>
        <taxon>Heunggongvirae</taxon>
        <taxon>Uroviricota</taxon>
        <taxon>Caudoviricetes</taxon>
        <taxon>Peduoviridae</taxon>
        <taxon>Maltschvirus</taxon>
        <taxon>Maltschvirus maltsch</taxon>
    </lineage>
</organism>
<proteinExistence type="predicted"/>
<dbReference type="EMBL" id="LR797252">
    <property type="protein sequence ID" value="CAB4196747.1"/>
    <property type="molecule type" value="Genomic_DNA"/>
</dbReference>
<sequence>MKSSGKYSGSTSVSFEIERYRDNETGDLYMVDDNLPGTDEDGSVPEKYELCTFSLDIEGTAHSYPAKTHGDPEFCYPADSDCEITKVSGPEHRDWEAELSSNEIDHINDMLIDNIVNYEGDDYDDRDDDYDDRDYDNDDFDPYYD</sequence>
<evidence type="ECO:0000256" key="1">
    <source>
        <dbReference type="SAM" id="MobiDB-lite"/>
    </source>
</evidence>
<accession>A0A6J5RR28</accession>
<name>A0A6J5RR28_9CAUD</name>
<reference evidence="2" key="1">
    <citation type="submission" date="2020-05" db="EMBL/GenBank/DDBJ databases">
        <authorList>
            <person name="Chiriac C."/>
            <person name="Salcher M."/>
            <person name="Ghai R."/>
            <person name="Kavagutti S V."/>
        </authorList>
    </citation>
    <scope>NUCLEOTIDE SEQUENCE</scope>
</reference>
<evidence type="ECO:0000313" key="2">
    <source>
        <dbReference type="EMBL" id="CAB4196747.1"/>
    </source>
</evidence>
<gene>
    <name evidence="2" type="ORF">UFOVP1290_267</name>
</gene>
<feature type="region of interest" description="Disordered" evidence="1">
    <location>
        <begin position="119"/>
        <end position="145"/>
    </location>
</feature>
<protein>
    <submittedName>
        <fullName evidence="2">Uncharacterized protein</fullName>
    </submittedName>
</protein>